<reference evidence="8" key="1">
    <citation type="submission" date="2020-02" db="EMBL/GenBank/DDBJ databases">
        <authorList>
            <person name="Scholz U."/>
            <person name="Mascher M."/>
            <person name="Fiebig A."/>
        </authorList>
    </citation>
    <scope>NUCLEOTIDE SEQUENCE</scope>
</reference>
<feature type="domain" description="K Homology" evidence="7">
    <location>
        <begin position="276"/>
        <end position="348"/>
    </location>
</feature>
<feature type="region of interest" description="Disordered" evidence="6">
    <location>
        <begin position="1"/>
        <end position="42"/>
    </location>
</feature>
<dbReference type="GO" id="GO:0003723">
    <property type="term" value="F:RNA binding"/>
    <property type="evidence" value="ECO:0007669"/>
    <property type="project" value="UniProtKB-UniRule"/>
</dbReference>
<organism evidence="8 10">
    <name type="scientific">Spirodela intermedia</name>
    <name type="common">Intermediate duckweed</name>
    <dbReference type="NCBI Taxonomy" id="51605"/>
    <lineage>
        <taxon>Eukaryota</taxon>
        <taxon>Viridiplantae</taxon>
        <taxon>Streptophyta</taxon>
        <taxon>Embryophyta</taxon>
        <taxon>Tracheophyta</taxon>
        <taxon>Spermatophyta</taxon>
        <taxon>Magnoliopsida</taxon>
        <taxon>Liliopsida</taxon>
        <taxon>Araceae</taxon>
        <taxon>Lemnoideae</taxon>
        <taxon>Spirodela</taxon>
    </lineage>
</organism>
<dbReference type="SMART" id="SM00322">
    <property type="entry name" value="KH"/>
    <property type="match status" value="4"/>
</dbReference>
<dbReference type="InterPro" id="IPR004088">
    <property type="entry name" value="KH_dom_type_1"/>
</dbReference>
<dbReference type="SUPFAM" id="SSF54791">
    <property type="entry name" value="Eukaryotic type KH-domain (KH-domain type I)"/>
    <property type="match status" value="4"/>
</dbReference>
<dbReference type="EMBL" id="CACVBZ020000007">
    <property type="protein sequence ID" value="CAB1184558.1"/>
    <property type="molecule type" value="Genomic_DNA"/>
</dbReference>
<evidence type="ECO:0000256" key="5">
    <source>
        <dbReference type="PROSITE-ProRule" id="PRU00117"/>
    </source>
</evidence>
<dbReference type="FunFam" id="3.30.310.210:FF:000002">
    <property type="entry name" value="KH domain-containing protein"/>
    <property type="match status" value="1"/>
</dbReference>
<evidence type="ECO:0000256" key="2">
    <source>
        <dbReference type="ARBA" id="ARBA00022737"/>
    </source>
</evidence>
<dbReference type="GO" id="GO:0005634">
    <property type="term" value="C:nucleus"/>
    <property type="evidence" value="ECO:0007669"/>
    <property type="project" value="UniProtKB-SubCell"/>
</dbReference>
<proteinExistence type="predicted"/>
<dbReference type="InterPro" id="IPR036612">
    <property type="entry name" value="KH_dom_type_1_sf"/>
</dbReference>
<dbReference type="PROSITE" id="PS50084">
    <property type="entry name" value="KH_TYPE_1"/>
    <property type="match status" value="4"/>
</dbReference>
<dbReference type="GO" id="GO:0009911">
    <property type="term" value="P:positive regulation of flower development"/>
    <property type="evidence" value="ECO:0007669"/>
    <property type="project" value="UniProtKB-ARBA"/>
</dbReference>
<evidence type="ECO:0000256" key="3">
    <source>
        <dbReference type="ARBA" id="ARBA00022884"/>
    </source>
</evidence>
<protein>
    <recommendedName>
        <fullName evidence="7">K Homology domain-containing protein</fullName>
    </recommendedName>
</protein>
<keyword evidence="2" id="KW-0677">Repeat</keyword>
<evidence type="ECO:0000256" key="4">
    <source>
        <dbReference type="ARBA" id="ARBA00023242"/>
    </source>
</evidence>
<dbReference type="EMBL" id="LR746268">
    <property type="protein sequence ID" value="CAA7396067.1"/>
    <property type="molecule type" value="Genomic_DNA"/>
</dbReference>
<keyword evidence="4" id="KW-0539">Nucleus</keyword>
<evidence type="ECO:0000256" key="1">
    <source>
        <dbReference type="ARBA" id="ARBA00004123"/>
    </source>
</evidence>
<dbReference type="OrthoDB" id="1937934at2759"/>
<feature type="domain" description="K Homology" evidence="7">
    <location>
        <begin position="361"/>
        <end position="436"/>
    </location>
</feature>
<evidence type="ECO:0000256" key="6">
    <source>
        <dbReference type="SAM" id="MobiDB-lite"/>
    </source>
</evidence>
<dbReference type="AlphaFoldDB" id="A0A7I8KE60"/>
<dbReference type="Pfam" id="PF00013">
    <property type="entry name" value="KH_1"/>
    <property type="match status" value="4"/>
</dbReference>
<feature type="region of interest" description="Disordered" evidence="6">
    <location>
        <begin position="519"/>
        <end position="541"/>
    </location>
</feature>
<feature type="domain" description="K Homology" evidence="7">
    <location>
        <begin position="41"/>
        <end position="121"/>
    </location>
</feature>
<accession>A0A7I8KE60</accession>
<name>A0A7I8KE60_SPIIN</name>
<evidence type="ECO:0000313" key="10">
    <source>
        <dbReference type="Proteomes" id="UP000663760"/>
    </source>
</evidence>
<dbReference type="CDD" id="cd22460">
    <property type="entry name" value="KH-I_PEPPER_rpt2_like"/>
    <property type="match status" value="2"/>
</dbReference>
<gene>
    <name evidence="8" type="ORF">SI8410_05006730</name>
    <name evidence="9" type="ORF">SI8410_UN009486</name>
</gene>
<evidence type="ECO:0000313" key="8">
    <source>
        <dbReference type="EMBL" id="CAA7396067.1"/>
    </source>
</evidence>
<keyword evidence="10" id="KW-1185">Reference proteome</keyword>
<keyword evidence="3 5" id="KW-0694">RNA-binding</keyword>
<comment type="subcellular location">
    <subcellularLocation>
        <location evidence="1">Nucleus</location>
    </subcellularLocation>
</comment>
<dbReference type="InterPro" id="IPR004087">
    <property type="entry name" value="KH_dom"/>
</dbReference>
<dbReference type="CDD" id="cd22459">
    <property type="entry name" value="KH-I_PEPPER_rpt1_like"/>
    <property type="match status" value="1"/>
</dbReference>
<dbReference type="PANTHER" id="PTHR10288">
    <property type="entry name" value="KH DOMAIN CONTAINING RNA BINDING PROTEIN"/>
    <property type="match status" value="1"/>
</dbReference>
<sequence length="541" mass="57668">MAGQRNNYGKRPHPQMDYNENGGSKRRNPGDDRDSYAPGPDDTVYRYLCPGGKIGSIIGRGGEIVKQLRSESQSKIRIGETIPGCEYRVITIFSSSRKTNTFEDTGDDICPAQDALFKVHERLVADEAPTEENPDADAPQVTVRLLVPSDQIGCIIGKGGQIIQAIRSETGAQIRILKNELPPCAISGDELLQITGEAPVARKALFQISNCLHDNPSRSQHLLASASLFPPVNQFGGSAGGPVMGPIMTPYGGYRADAGADWTSFYPPPRDESSSREFSLRLVCQSALIGGVIGKGGVIIKQIRQESGASIKVDSSSAEDDCIIAITAKEFFEDPVSPTIDAAVRLQPRCSEKTEKESGEAQYTTRLLVPTSRIGCLIGKGGSIISEMRRATRANIRILSKENLPKVATEDDEMVQISGDLDVARGALIQVTTRLKANFFEREGALSALLPPVPYIPMAGDTSDVLKYGGRDSKGHGRGYSSYSGGYGTSTDMGSEAYPGYGVSQAGGSSYGAYGAYPSGRSGSSGLTGPNPVSQGKHPGY</sequence>
<evidence type="ECO:0000313" key="9">
    <source>
        <dbReference type="EMBL" id="CAB1184558.1"/>
    </source>
</evidence>
<evidence type="ECO:0000259" key="7">
    <source>
        <dbReference type="SMART" id="SM00322"/>
    </source>
</evidence>
<feature type="domain" description="K Homology" evidence="7">
    <location>
        <begin position="139"/>
        <end position="213"/>
    </location>
</feature>
<dbReference type="Gene3D" id="3.30.310.210">
    <property type="match status" value="2"/>
</dbReference>
<dbReference type="Proteomes" id="UP000663760">
    <property type="component" value="Chromosome 5"/>
</dbReference>
<dbReference type="Proteomes" id="UP000663760">
    <property type="component" value="Unassembled WGS sequence"/>
</dbReference>